<evidence type="ECO:0000256" key="5">
    <source>
        <dbReference type="ARBA" id="ARBA00023237"/>
    </source>
</evidence>
<dbReference type="AlphaFoldDB" id="A0A7W6MXQ6"/>
<dbReference type="Proteomes" id="UP000546007">
    <property type="component" value="Unassembled WGS sequence"/>
</dbReference>
<dbReference type="Gene3D" id="1.25.40.390">
    <property type="match status" value="1"/>
</dbReference>
<comment type="subcellular location">
    <subcellularLocation>
        <location evidence="1">Cell outer membrane</location>
    </subcellularLocation>
</comment>
<dbReference type="SUPFAM" id="SSF48452">
    <property type="entry name" value="TPR-like"/>
    <property type="match status" value="1"/>
</dbReference>
<evidence type="ECO:0000256" key="1">
    <source>
        <dbReference type="ARBA" id="ARBA00004442"/>
    </source>
</evidence>
<evidence type="ECO:0000256" key="4">
    <source>
        <dbReference type="ARBA" id="ARBA00023136"/>
    </source>
</evidence>
<keyword evidence="5" id="KW-0998">Cell outer membrane</keyword>
<reference evidence="8 9" key="1">
    <citation type="submission" date="2020-08" db="EMBL/GenBank/DDBJ databases">
        <title>Genomic Encyclopedia of Type Strains, Phase IV (KMG-IV): sequencing the most valuable type-strain genomes for metagenomic binning, comparative biology and taxonomic classification.</title>
        <authorList>
            <person name="Goeker M."/>
        </authorList>
    </citation>
    <scope>NUCLEOTIDE SEQUENCE [LARGE SCALE GENOMIC DNA]</scope>
    <source>
        <strain evidence="8 9">DSM 105721</strain>
    </source>
</reference>
<sequence length="481" mass="55744">MRKIIVLIAVMAGLCSCTDYLKVEPSNVLAVANYDDVKALLGGYLRMYADPTSTTLQGTVVPYQENDFWTFLHLLTDDVDTDKYIQSSYGNNNKTLFVNTLDWKNSETPGIIWQTLYLNIGFFNTILDELGRVDASREQADIVRCEAMVLRAWHLFKLLQYFSPYHSDKLGIPVNLDAQLVGDYDARRKSQKEVYGILIDELTEVLECETSPRETYNVFYDKKIVNALLAEIYLFKGGSGAGEITDYDHAIRHAQAAMEGRKLQSLSEYVHFPVFPEKEGVKKDYPQGLLYDNRSDRVLQNICGMLPYVKMAAAESLVKMYDEKDVRKENFFDESGNILKYANVNPIGSYLQFTVYTFFSYAEMHLIVAESYARKGDAQAKKWLEDFQRCRICDYDGYKGNDVLQEILNERRREFCFEYDMRWCDLIRTQEGWTRNSYGDEEEATYTLEDGDYRFCMPIPLNEELQYNDIEQNPGWGFLMD</sequence>
<gene>
    <name evidence="8" type="ORF">GGR14_000773</name>
</gene>
<feature type="domain" description="SusD-like N-terminal" evidence="7">
    <location>
        <begin position="62"/>
        <end position="234"/>
    </location>
</feature>
<dbReference type="Pfam" id="PF14322">
    <property type="entry name" value="SusD-like_3"/>
    <property type="match status" value="1"/>
</dbReference>
<evidence type="ECO:0008006" key="10">
    <source>
        <dbReference type="Google" id="ProtNLM"/>
    </source>
</evidence>
<comment type="similarity">
    <text evidence="2">Belongs to the SusD family.</text>
</comment>
<evidence type="ECO:0000256" key="3">
    <source>
        <dbReference type="ARBA" id="ARBA00022729"/>
    </source>
</evidence>
<dbReference type="GO" id="GO:0009279">
    <property type="term" value="C:cell outer membrane"/>
    <property type="evidence" value="ECO:0007669"/>
    <property type="project" value="UniProtKB-SubCell"/>
</dbReference>
<evidence type="ECO:0000256" key="2">
    <source>
        <dbReference type="ARBA" id="ARBA00006275"/>
    </source>
</evidence>
<evidence type="ECO:0000313" key="9">
    <source>
        <dbReference type="Proteomes" id="UP000546007"/>
    </source>
</evidence>
<evidence type="ECO:0000313" key="8">
    <source>
        <dbReference type="EMBL" id="MBB4025012.1"/>
    </source>
</evidence>
<dbReference type="InterPro" id="IPR033985">
    <property type="entry name" value="SusD-like_N"/>
</dbReference>
<evidence type="ECO:0000259" key="7">
    <source>
        <dbReference type="Pfam" id="PF14322"/>
    </source>
</evidence>
<feature type="domain" description="RagB/SusD" evidence="6">
    <location>
        <begin position="339"/>
        <end position="476"/>
    </location>
</feature>
<dbReference type="PROSITE" id="PS51257">
    <property type="entry name" value="PROKAR_LIPOPROTEIN"/>
    <property type="match status" value="1"/>
</dbReference>
<dbReference type="GeneID" id="93101223"/>
<dbReference type="InterPro" id="IPR011990">
    <property type="entry name" value="TPR-like_helical_dom_sf"/>
</dbReference>
<proteinExistence type="inferred from homology"/>
<comment type="caution">
    <text evidence="8">The sequence shown here is derived from an EMBL/GenBank/DDBJ whole genome shotgun (WGS) entry which is preliminary data.</text>
</comment>
<keyword evidence="4" id="KW-0472">Membrane</keyword>
<dbReference type="EMBL" id="JACIES010000001">
    <property type="protein sequence ID" value="MBB4025012.1"/>
    <property type="molecule type" value="Genomic_DNA"/>
</dbReference>
<evidence type="ECO:0000259" key="6">
    <source>
        <dbReference type="Pfam" id="PF07980"/>
    </source>
</evidence>
<accession>A0A7W6MXQ6</accession>
<protein>
    <recommendedName>
        <fullName evidence="10">RagB/SusD family nutrient uptake outer membrane protein</fullName>
    </recommendedName>
</protein>
<keyword evidence="9" id="KW-1185">Reference proteome</keyword>
<dbReference type="Pfam" id="PF07980">
    <property type="entry name" value="SusD_RagB"/>
    <property type="match status" value="1"/>
</dbReference>
<keyword evidence="3" id="KW-0732">Signal</keyword>
<dbReference type="InterPro" id="IPR012944">
    <property type="entry name" value="SusD_RagB_dom"/>
</dbReference>
<name>A0A7W6MXQ6_9BACT</name>
<dbReference type="RefSeq" id="WP_167513945.1">
    <property type="nucleotide sequence ID" value="NZ_AP028155.1"/>
</dbReference>
<organism evidence="8 9">
    <name type="scientific">Butyricimonas faecihominis</name>
    <dbReference type="NCBI Taxonomy" id="1472416"/>
    <lineage>
        <taxon>Bacteria</taxon>
        <taxon>Pseudomonadati</taxon>
        <taxon>Bacteroidota</taxon>
        <taxon>Bacteroidia</taxon>
        <taxon>Bacteroidales</taxon>
        <taxon>Odoribacteraceae</taxon>
        <taxon>Butyricimonas</taxon>
    </lineage>
</organism>